<accession>A0A9P8PB56</accession>
<comment type="caution">
    <text evidence="1">The sequence shown here is derived from an EMBL/GenBank/DDBJ whole genome shotgun (WGS) entry which is preliminary data.</text>
</comment>
<protein>
    <submittedName>
        <fullName evidence="1">Uncharacterized protein</fullName>
    </submittedName>
</protein>
<dbReference type="EMBL" id="JAEUBE010000158">
    <property type="protein sequence ID" value="KAH3668039.1"/>
    <property type="molecule type" value="Genomic_DNA"/>
</dbReference>
<proteinExistence type="predicted"/>
<name>A0A9P8PB56_9ASCO</name>
<reference evidence="1" key="1">
    <citation type="journal article" date="2021" name="Open Biol.">
        <title>Shared evolutionary footprints suggest mitochondrial oxidative damage underlies multiple complex I losses in fungi.</title>
        <authorList>
            <person name="Schikora-Tamarit M.A."/>
            <person name="Marcet-Houben M."/>
            <person name="Nosek J."/>
            <person name="Gabaldon T."/>
        </authorList>
    </citation>
    <scope>NUCLEOTIDE SEQUENCE</scope>
    <source>
        <strain evidence="1">CBS6075</strain>
    </source>
</reference>
<evidence type="ECO:0000313" key="1">
    <source>
        <dbReference type="EMBL" id="KAH3668039.1"/>
    </source>
</evidence>
<organism evidence="1 2">
    <name type="scientific">Ogataea philodendri</name>
    <dbReference type="NCBI Taxonomy" id="1378263"/>
    <lineage>
        <taxon>Eukaryota</taxon>
        <taxon>Fungi</taxon>
        <taxon>Dikarya</taxon>
        <taxon>Ascomycota</taxon>
        <taxon>Saccharomycotina</taxon>
        <taxon>Pichiomycetes</taxon>
        <taxon>Pichiales</taxon>
        <taxon>Pichiaceae</taxon>
        <taxon>Ogataea</taxon>
    </lineage>
</organism>
<evidence type="ECO:0000313" key="2">
    <source>
        <dbReference type="Proteomes" id="UP000769157"/>
    </source>
</evidence>
<gene>
    <name evidence="1" type="ORF">OGAPHI_001793</name>
</gene>
<dbReference type="RefSeq" id="XP_046062453.1">
    <property type="nucleotide sequence ID" value="XM_046202592.1"/>
</dbReference>
<dbReference type="Proteomes" id="UP000769157">
    <property type="component" value="Unassembled WGS sequence"/>
</dbReference>
<reference evidence="1" key="2">
    <citation type="submission" date="2021-01" db="EMBL/GenBank/DDBJ databases">
        <authorList>
            <person name="Schikora-Tamarit M.A."/>
        </authorList>
    </citation>
    <scope>NUCLEOTIDE SEQUENCE</scope>
    <source>
        <strain evidence="1">CBS6075</strain>
    </source>
</reference>
<keyword evidence="2" id="KW-1185">Reference proteome</keyword>
<sequence>MIRKLFSCKLLRSGFQNPNSLTFFVLAGPHKQISLLRKIHTLNGVFQTQNPEVVDGCNHNHTVLFGVHSKCSDNNSVLPTDVLHKWSFTTHSNQLLALVLVLVNVPDVSGGHWLLQRNRNGLGNTLEPLGNMRHEGNRQAQLRRNFTLVNVVGQRVWNQVVSQHIDVVLWRWLGSCSRVARNTKNRCESSGTNQGDPRLGSVRSISEWWIGFSRSCQTSLELSAENTTLDISMSAEASGLGARLENSALLSCNLLGEVFDQGAHLLNALCSVPEQNVSVLSKRPIGLGKEPSSVWIVFLDCPLQSTVVFSDSCKDVISHVVEPSGFGSKELVELGNSGCIISDNGEHLKRLVAISLELDRFECLQVRSHRGGTGRDFDVSVECSSKKIWLLKFLERVSDQKLVTSSDQSSGTRVGEQFLLQIVHVNDGDRGRARQMHQQVSDFLDLQLGSTIFNGSNTLAISPAATSALTFKIWPEEVSANEVRIGKAPAWIEASTGALLTPVMLPTSCHQLEVLFQETLSDNGHCSLVGDTDTVDVIRLDSLVLEDLIDLRSGTVQNNWIQPHMVQESKTRSKLWQLLGDDGSTDLDDGELLL</sequence>
<dbReference type="AlphaFoldDB" id="A0A9P8PB56"/>
<dbReference type="OrthoDB" id="10689180at2759"/>
<dbReference type="GeneID" id="70233760"/>